<feature type="domain" description="ABC transporter" evidence="9">
    <location>
        <begin position="2"/>
        <end position="237"/>
    </location>
</feature>
<dbReference type="InterPro" id="IPR050086">
    <property type="entry name" value="MetN_ABC_transporter-like"/>
</dbReference>
<dbReference type="InterPro" id="IPR003439">
    <property type="entry name" value="ABC_transporter-like_ATP-bd"/>
</dbReference>
<dbReference type="PROSITE" id="PS50893">
    <property type="entry name" value="ABC_TRANSPORTER_2"/>
    <property type="match status" value="1"/>
</dbReference>
<evidence type="ECO:0000313" key="10">
    <source>
        <dbReference type="EMBL" id="TET08906.1"/>
    </source>
</evidence>
<keyword evidence="4" id="KW-1003">Cell membrane</keyword>
<dbReference type="SMART" id="SM00382">
    <property type="entry name" value="AAA"/>
    <property type="match status" value="1"/>
</dbReference>
<evidence type="ECO:0000256" key="1">
    <source>
        <dbReference type="ARBA" id="ARBA00004202"/>
    </source>
</evidence>
<dbReference type="PANTHER" id="PTHR43166">
    <property type="entry name" value="AMINO ACID IMPORT ATP-BINDING PROTEIN"/>
    <property type="match status" value="1"/>
</dbReference>
<dbReference type="FunFam" id="3.40.50.300:FF:000020">
    <property type="entry name" value="Amino acid ABC transporter ATP-binding component"/>
    <property type="match status" value="1"/>
</dbReference>
<evidence type="ECO:0000256" key="4">
    <source>
        <dbReference type="ARBA" id="ARBA00022475"/>
    </source>
</evidence>
<sequence>MIKLLNVHKYFGHLYVLKGVSLEIKKNEVVAIIGPSGSGKSTLLRCINALEPIQNGEIWIDGELVNFHDGKRVRKVRQKIGIVFQSFNLFPHLTVEKNITLALRHVRKIPEKKAKDIAHSFLRKLGLEDKASTFPDNLSGGQQQRVAIVRALAMEPKAMLFDEVTSALDPELIGEVLEVMRDLAREGMTMAVVSHELEFVKEAASRVVFMDGGTIVEEGSCQKIFNNPESERVKAFLKKII</sequence>
<accession>A0A523RTA0</accession>
<proteinExistence type="inferred from homology"/>
<dbReference type="Pfam" id="PF00005">
    <property type="entry name" value="ABC_tran"/>
    <property type="match status" value="1"/>
</dbReference>
<dbReference type="Gene3D" id="3.40.50.300">
    <property type="entry name" value="P-loop containing nucleotide triphosphate hydrolases"/>
    <property type="match status" value="1"/>
</dbReference>
<dbReference type="CDD" id="cd03262">
    <property type="entry name" value="ABC_HisP_GlnQ"/>
    <property type="match status" value="1"/>
</dbReference>
<dbReference type="Proteomes" id="UP000316360">
    <property type="component" value="Unassembled WGS sequence"/>
</dbReference>
<dbReference type="PIRSF" id="PIRSF039085">
    <property type="entry name" value="ABC_ATPase_HisP"/>
    <property type="match status" value="1"/>
</dbReference>
<keyword evidence="3" id="KW-0813">Transport</keyword>
<dbReference type="GO" id="GO:0005886">
    <property type="term" value="C:plasma membrane"/>
    <property type="evidence" value="ECO:0007669"/>
    <property type="project" value="UniProtKB-SubCell"/>
</dbReference>
<keyword evidence="6 10" id="KW-0067">ATP-binding</keyword>
<evidence type="ECO:0000256" key="2">
    <source>
        <dbReference type="ARBA" id="ARBA00005417"/>
    </source>
</evidence>
<evidence type="ECO:0000256" key="8">
    <source>
        <dbReference type="ARBA" id="ARBA00023136"/>
    </source>
</evidence>
<evidence type="ECO:0000256" key="5">
    <source>
        <dbReference type="ARBA" id="ARBA00022741"/>
    </source>
</evidence>
<dbReference type="InterPro" id="IPR027417">
    <property type="entry name" value="P-loop_NTPase"/>
</dbReference>
<dbReference type="GO" id="GO:0015424">
    <property type="term" value="F:ABC-type amino acid transporter activity"/>
    <property type="evidence" value="ECO:0007669"/>
    <property type="project" value="InterPro"/>
</dbReference>
<keyword evidence="7" id="KW-0029">Amino-acid transport</keyword>
<evidence type="ECO:0000256" key="6">
    <source>
        <dbReference type="ARBA" id="ARBA00022840"/>
    </source>
</evidence>
<dbReference type="GO" id="GO:0016887">
    <property type="term" value="F:ATP hydrolysis activity"/>
    <property type="evidence" value="ECO:0007669"/>
    <property type="project" value="InterPro"/>
</dbReference>
<gene>
    <name evidence="10" type="ORF">E3J84_05685</name>
</gene>
<organism evidence="10 11">
    <name type="scientific">Aerophobetes bacterium</name>
    <dbReference type="NCBI Taxonomy" id="2030807"/>
    <lineage>
        <taxon>Bacteria</taxon>
        <taxon>Candidatus Aerophobota</taxon>
    </lineage>
</organism>
<dbReference type="InterPro" id="IPR017871">
    <property type="entry name" value="ABC_transporter-like_CS"/>
</dbReference>
<comment type="similarity">
    <text evidence="2">Belongs to the ABC transporter superfamily.</text>
</comment>
<evidence type="ECO:0000256" key="7">
    <source>
        <dbReference type="ARBA" id="ARBA00022970"/>
    </source>
</evidence>
<dbReference type="GO" id="GO:0005524">
    <property type="term" value="F:ATP binding"/>
    <property type="evidence" value="ECO:0007669"/>
    <property type="project" value="UniProtKB-KW"/>
</dbReference>
<dbReference type="InterPro" id="IPR003593">
    <property type="entry name" value="AAA+_ATPase"/>
</dbReference>
<evidence type="ECO:0000256" key="3">
    <source>
        <dbReference type="ARBA" id="ARBA00022448"/>
    </source>
</evidence>
<reference evidence="10 11" key="1">
    <citation type="submission" date="2019-03" db="EMBL/GenBank/DDBJ databases">
        <title>Metabolic potential of uncultured bacteria and archaea associated with petroleum seepage in deep-sea sediments.</title>
        <authorList>
            <person name="Dong X."/>
            <person name="Hubert C."/>
        </authorList>
    </citation>
    <scope>NUCLEOTIDE SEQUENCE [LARGE SCALE GENOMIC DNA]</scope>
    <source>
        <strain evidence="10">E44_bin7</strain>
    </source>
</reference>
<name>A0A523RTA0_UNCAE</name>
<comment type="caution">
    <text evidence="10">The sequence shown here is derived from an EMBL/GenBank/DDBJ whole genome shotgun (WGS) entry which is preliminary data.</text>
</comment>
<dbReference type="PANTHER" id="PTHR43166:SF9">
    <property type="entry name" value="GLUTAMATE_ASPARTATE IMPORT ATP-BINDING PROTEIN GLTL"/>
    <property type="match status" value="1"/>
</dbReference>
<keyword evidence="8" id="KW-0472">Membrane</keyword>
<dbReference type="PROSITE" id="PS00211">
    <property type="entry name" value="ABC_TRANSPORTER_1"/>
    <property type="match status" value="1"/>
</dbReference>
<dbReference type="EMBL" id="SOKJ01000326">
    <property type="protein sequence ID" value="TET08906.1"/>
    <property type="molecule type" value="Genomic_DNA"/>
</dbReference>
<comment type="subcellular location">
    <subcellularLocation>
        <location evidence="1">Cell membrane</location>
        <topology evidence="1">Peripheral membrane protein</topology>
    </subcellularLocation>
</comment>
<keyword evidence="5" id="KW-0547">Nucleotide-binding</keyword>
<evidence type="ECO:0000259" key="9">
    <source>
        <dbReference type="PROSITE" id="PS50893"/>
    </source>
</evidence>
<dbReference type="AlphaFoldDB" id="A0A523RTA0"/>
<evidence type="ECO:0000313" key="11">
    <source>
        <dbReference type="Proteomes" id="UP000316360"/>
    </source>
</evidence>
<dbReference type="InterPro" id="IPR030679">
    <property type="entry name" value="ABC_ATPase_HisP-typ"/>
</dbReference>
<dbReference type="SUPFAM" id="SSF52540">
    <property type="entry name" value="P-loop containing nucleoside triphosphate hydrolases"/>
    <property type="match status" value="1"/>
</dbReference>
<protein>
    <submittedName>
        <fullName evidence="10">Amino acid ABC transporter ATP-binding protein</fullName>
    </submittedName>
</protein>